<dbReference type="InterPro" id="IPR011006">
    <property type="entry name" value="CheY-like_superfamily"/>
</dbReference>
<dbReference type="Proteomes" id="UP000515680">
    <property type="component" value="Chromosome"/>
</dbReference>
<accession>A0A6S5D1U5</accession>
<proteinExistence type="predicted"/>
<gene>
    <name evidence="1" type="ORF">WP8W18C01_10860</name>
</gene>
<reference evidence="1 2" key="1">
    <citation type="submission" date="2019-12" db="EMBL/GenBank/DDBJ databases">
        <title>complete genome sequences of Pseudomonas putida str. WP8-W18-CRE-01 isolated from wastewater treatment plant effluent.</title>
        <authorList>
            <person name="Sekizuka T."/>
            <person name="Itokawa K."/>
            <person name="Yatsu K."/>
            <person name="Inamine Y."/>
            <person name="Kuroda M."/>
        </authorList>
    </citation>
    <scope>NUCLEOTIDE SEQUENCE [LARGE SCALE GENOMIC DNA]</scope>
    <source>
        <strain evidence="1 2">WP8-W18-CRE-01</strain>
    </source>
</reference>
<evidence type="ECO:0000313" key="2">
    <source>
        <dbReference type="Proteomes" id="UP000515680"/>
    </source>
</evidence>
<sequence length="141" mass="15908">MHWLNVLIHARPSHDISLHQACNAQGVFNVRVAQNLAEAKDCLAQRGIIDLLILDHGLPVHYGRTLLRQVAQAQQPCALLFVGQSIDHDEGLAREARRQGVRVIGELSWPLVMPRLQRALERIHHEVEGHIQTVMYPAHAH</sequence>
<protein>
    <recommendedName>
        <fullName evidence="3">Histidine kinase</fullName>
    </recommendedName>
</protein>
<organism evidence="1 2">
    <name type="scientific">Pseudomonas putida</name>
    <name type="common">Arthrobacter siderocapsulatus</name>
    <dbReference type="NCBI Taxonomy" id="303"/>
    <lineage>
        <taxon>Bacteria</taxon>
        <taxon>Pseudomonadati</taxon>
        <taxon>Pseudomonadota</taxon>
        <taxon>Gammaproteobacteria</taxon>
        <taxon>Pseudomonadales</taxon>
        <taxon>Pseudomonadaceae</taxon>
        <taxon>Pseudomonas</taxon>
    </lineage>
</organism>
<dbReference type="RefSeq" id="WP_043212476.1">
    <property type="nucleotide sequence ID" value="NZ_AP022055.1"/>
</dbReference>
<name>A0A6S5D1U5_PSEPU</name>
<evidence type="ECO:0000313" key="1">
    <source>
        <dbReference type="EMBL" id="BBT38745.1"/>
    </source>
</evidence>
<dbReference type="AlphaFoldDB" id="A0A6S5D1U5"/>
<dbReference type="Gene3D" id="3.40.50.2300">
    <property type="match status" value="1"/>
</dbReference>
<dbReference type="GeneID" id="93542792"/>
<dbReference type="SUPFAM" id="SSF52172">
    <property type="entry name" value="CheY-like"/>
    <property type="match status" value="1"/>
</dbReference>
<dbReference type="EMBL" id="AP022227">
    <property type="protein sequence ID" value="BBT38745.1"/>
    <property type="molecule type" value="Genomic_DNA"/>
</dbReference>
<evidence type="ECO:0008006" key="3">
    <source>
        <dbReference type="Google" id="ProtNLM"/>
    </source>
</evidence>